<name>A0A6C0F0N9_9ZZZZ</name>
<dbReference type="Pfam" id="PF03382">
    <property type="entry name" value="DUF285"/>
    <property type="match status" value="1"/>
</dbReference>
<dbReference type="EMBL" id="MN738956">
    <property type="protein sequence ID" value="QHT32985.1"/>
    <property type="molecule type" value="Genomic_DNA"/>
</dbReference>
<organism evidence="1">
    <name type="scientific">viral metagenome</name>
    <dbReference type="NCBI Taxonomy" id="1070528"/>
    <lineage>
        <taxon>unclassified sequences</taxon>
        <taxon>metagenomes</taxon>
        <taxon>organismal metagenomes</taxon>
    </lineage>
</organism>
<reference evidence="1" key="1">
    <citation type="journal article" date="2020" name="Nature">
        <title>Giant virus diversity and host interactions through global metagenomics.</title>
        <authorList>
            <person name="Schulz F."/>
            <person name="Roux S."/>
            <person name="Paez-Espino D."/>
            <person name="Jungbluth S."/>
            <person name="Walsh D.A."/>
            <person name="Denef V.J."/>
            <person name="McMahon K.D."/>
            <person name="Konstantinidis K.T."/>
            <person name="Eloe-Fadrosh E.A."/>
            <person name="Kyrpides N.C."/>
            <person name="Woyke T."/>
        </authorList>
    </citation>
    <scope>NUCLEOTIDE SEQUENCE</scope>
    <source>
        <strain evidence="1">GVMAG-M-3300009161-34</strain>
    </source>
</reference>
<proteinExistence type="predicted"/>
<accession>A0A6C0F0N9</accession>
<sequence>MTQAAAGNYASRSVSGSLVVAPPPPPVILDTNGVTLKYTSSSIPSGQSNPYIVEVSGISYAVMSDSQDSKTKIRAYADNFWQPINHSAIMPFVANGTIIPFSRIVTTLMTDMSHLFGTFSTNSLFTTQDTYDDLSTWDVSNVTNMYMMFRRTQYGGFNPNIVNWDVSNVIDMTGMFQSSVFNRNISQWTVTNVTAYSYFTSMSSLPKTSIPEKFRDTYG</sequence>
<evidence type="ECO:0000313" key="1">
    <source>
        <dbReference type="EMBL" id="QHT32985.1"/>
    </source>
</evidence>
<dbReference type="InterPro" id="IPR005046">
    <property type="entry name" value="DUF285"/>
</dbReference>
<dbReference type="AlphaFoldDB" id="A0A6C0F0N9"/>
<evidence type="ECO:0008006" key="2">
    <source>
        <dbReference type="Google" id="ProtNLM"/>
    </source>
</evidence>
<protein>
    <recommendedName>
        <fullName evidence="2">BspA family leucine-rich repeat surface protein</fullName>
    </recommendedName>
</protein>